<organism evidence="3 4">
    <name type="scientific">Variovorax robiniae</name>
    <dbReference type="NCBI Taxonomy" id="1836199"/>
    <lineage>
        <taxon>Bacteria</taxon>
        <taxon>Pseudomonadati</taxon>
        <taxon>Pseudomonadota</taxon>
        <taxon>Betaproteobacteria</taxon>
        <taxon>Burkholderiales</taxon>
        <taxon>Comamonadaceae</taxon>
        <taxon>Variovorax</taxon>
    </lineage>
</organism>
<evidence type="ECO:0000256" key="1">
    <source>
        <dbReference type="ARBA" id="ARBA00004442"/>
    </source>
</evidence>
<dbReference type="InterPro" id="IPR007433">
    <property type="entry name" value="DUF481"/>
</dbReference>
<comment type="caution">
    <text evidence="3">The sequence shown here is derived from an EMBL/GenBank/DDBJ whole genome shotgun (WGS) entry which is preliminary data.</text>
</comment>
<proteinExistence type="predicted"/>
<keyword evidence="4" id="KW-1185">Reference proteome</keyword>
<dbReference type="Pfam" id="PF04338">
    <property type="entry name" value="DUF481"/>
    <property type="match status" value="1"/>
</dbReference>
<evidence type="ECO:0000256" key="2">
    <source>
        <dbReference type="SAM" id="SignalP"/>
    </source>
</evidence>
<comment type="subcellular location">
    <subcellularLocation>
        <location evidence="1">Cell outer membrane</location>
    </subcellularLocation>
</comment>
<evidence type="ECO:0000313" key="4">
    <source>
        <dbReference type="Proteomes" id="UP001367030"/>
    </source>
</evidence>
<name>A0ABU8X425_9BURK</name>
<dbReference type="SUPFAM" id="SSF56925">
    <property type="entry name" value="OMPA-like"/>
    <property type="match status" value="1"/>
</dbReference>
<gene>
    <name evidence="3" type="ORF">WKW79_08235</name>
</gene>
<dbReference type="Proteomes" id="UP001367030">
    <property type="component" value="Unassembled WGS sequence"/>
</dbReference>
<feature type="signal peptide" evidence="2">
    <location>
        <begin position="1"/>
        <end position="30"/>
    </location>
</feature>
<dbReference type="InterPro" id="IPR011250">
    <property type="entry name" value="OMP/PagP_B-barrel"/>
</dbReference>
<accession>A0ABU8X425</accession>
<evidence type="ECO:0000313" key="3">
    <source>
        <dbReference type="EMBL" id="MEJ8854553.1"/>
    </source>
</evidence>
<keyword evidence="2" id="KW-0732">Signal</keyword>
<dbReference type="RefSeq" id="WP_340334653.1">
    <property type="nucleotide sequence ID" value="NZ_JBBKZS010000003.1"/>
</dbReference>
<sequence length="271" mass="27852">MNRTSSKLSHITRATAACIAALGAAATAQAQTVKQPPPVAAPAPATAPVTPLDNQWHGGISIGGAAASGNASTLVLTAAADGVKATAKDKISLWGIANYGSSKNNGVKTTNNDSLRLGGRYDYNLTQSVFAFGTGEGETNKVAGLRSRIGADVGAGYHLLQTPDTTFDVYAGVGAANVRYTDGRSASGAELLFGEQSSHRLSSTTTFKQRLEFRPGTGDLGALTTFDAGLATAISGTWTLNTGVTIRHASKVPLGRKTTDALLTVGFGYKY</sequence>
<dbReference type="EMBL" id="JBBKZS010000003">
    <property type="protein sequence ID" value="MEJ8854553.1"/>
    <property type="molecule type" value="Genomic_DNA"/>
</dbReference>
<feature type="chain" id="PRO_5046041813" evidence="2">
    <location>
        <begin position="31"/>
        <end position="271"/>
    </location>
</feature>
<reference evidence="3 4" key="1">
    <citation type="submission" date="2024-03" db="EMBL/GenBank/DDBJ databases">
        <title>Novel species of the genus Variovorax.</title>
        <authorList>
            <person name="Liu Q."/>
            <person name="Xin Y.-H."/>
        </authorList>
    </citation>
    <scope>NUCLEOTIDE SEQUENCE [LARGE SCALE GENOMIC DNA]</scope>
    <source>
        <strain evidence="3 4">KACC 18901</strain>
    </source>
</reference>
<protein>
    <submittedName>
        <fullName evidence="3">DUF481 domain-containing protein</fullName>
    </submittedName>
</protein>